<evidence type="ECO:0000256" key="1">
    <source>
        <dbReference type="ARBA" id="ARBA00009477"/>
    </source>
</evidence>
<proteinExistence type="inferred from homology"/>
<dbReference type="PANTHER" id="PTHR30469:SF15">
    <property type="entry name" value="HLYD FAMILY OF SECRETION PROTEINS"/>
    <property type="match status" value="1"/>
</dbReference>
<name>A0A9X1RNU1_9BURK</name>
<dbReference type="SUPFAM" id="SSF111369">
    <property type="entry name" value="HlyD-like secretion proteins"/>
    <property type="match status" value="1"/>
</dbReference>
<dbReference type="GO" id="GO:0015562">
    <property type="term" value="F:efflux transmembrane transporter activity"/>
    <property type="evidence" value="ECO:0007669"/>
    <property type="project" value="TreeGrafter"/>
</dbReference>
<protein>
    <submittedName>
        <fullName evidence="3">Efflux RND transporter periplasmic adaptor subunit</fullName>
    </submittedName>
</protein>
<comment type="similarity">
    <text evidence="1">Belongs to the membrane fusion protein (MFP) (TC 8.A.1) family.</text>
</comment>
<dbReference type="Gene3D" id="2.40.30.170">
    <property type="match status" value="1"/>
</dbReference>
<dbReference type="NCBIfam" id="TIGR01730">
    <property type="entry name" value="RND_mfp"/>
    <property type="match status" value="1"/>
</dbReference>
<dbReference type="Gene3D" id="2.40.50.100">
    <property type="match status" value="1"/>
</dbReference>
<reference evidence="3" key="1">
    <citation type="submission" date="2022-01" db="EMBL/GenBank/DDBJ databases">
        <title>Genome sequence and assembly of Parabukholderia sp. RG36.</title>
        <authorList>
            <person name="Chhetri G."/>
        </authorList>
    </citation>
    <scope>NUCLEOTIDE SEQUENCE</scope>
    <source>
        <strain evidence="3">RG36</strain>
    </source>
</reference>
<evidence type="ECO:0000256" key="2">
    <source>
        <dbReference type="SAM" id="SignalP"/>
    </source>
</evidence>
<gene>
    <name evidence="3" type="ORF">L5014_07635</name>
</gene>
<keyword evidence="2" id="KW-0732">Signal</keyword>
<comment type="caution">
    <text evidence="3">The sequence shown here is derived from an EMBL/GenBank/DDBJ whole genome shotgun (WGS) entry which is preliminary data.</text>
</comment>
<dbReference type="PANTHER" id="PTHR30469">
    <property type="entry name" value="MULTIDRUG RESISTANCE PROTEIN MDTA"/>
    <property type="match status" value="1"/>
</dbReference>
<dbReference type="Proteomes" id="UP001139308">
    <property type="component" value="Unassembled WGS sequence"/>
</dbReference>
<dbReference type="EMBL" id="JAKLJA010000004">
    <property type="protein sequence ID" value="MCG5073236.1"/>
    <property type="molecule type" value="Genomic_DNA"/>
</dbReference>
<feature type="chain" id="PRO_5040756574" evidence="2">
    <location>
        <begin position="43"/>
        <end position="287"/>
    </location>
</feature>
<keyword evidence="4" id="KW-1185">Reference proteome</keyword>
<dbReference type="AlphaFoldDB" id="A0A9X1RNU1"/>
<feature type="signal peptide" evidence="2">
    <location>
        <begin position="1"/>
        <end position="42"/>
    </location>
</feature>
<dbReference type="InterPro" id="IPR006143">
    <property type="entry name" value="RND_pump_MFP"/>
</dbReference>
<evidence type="ECO:0000313" key="3">
    <source>
        <dbReference type="EMBL" id="MCG5073236.1"/>
    </source>
</evidence>
<sequence>MNGRCRAGQRSAARLMMSMKSLKALKTMVALMVVVGAQSCLAAAPVAVPAAVAVMPVAVAAPHADDEGRIRVQLVARDEVELSSEISAKIAAMPYREGDAFRAGQTLVSLDCSLYAAQLHKAQAESDAAVQLKHVDDRLSELHSIGEIDVQQAAARAKASAAEVAYMQATVRKCSIGAPFDGRVVKRSAAAQQFAQPGKTLLTVVDTGHLELKMIVPSKWLAWLKPGHSLVVRVDEVGKTYPAAVARIGARVDPVTQTVDVTAALSGHPPELLPGMSGWASFAGTAR</sequence>
<accession>A0A9X1RNU1</accession>
<organism evidence="3 4">
    <name type="scientific">Paraburkholderia tagetis</name>
    <dbReference type="NCBI Taxonomy" id="2913261"/>
    <lineage>
        <taxon>Bacteria</taxon>
        <taxon>Pseudomonadati</taxon>
        <taxon>Pseudomonadota</taxon>
        <taxon>Betaproteobacteria</taxon>
        <taxon>Burkholderiales</taxon>
        <taxon>Burkholderiaceae</taxon>
        <taxon>Paraburkholderia</taxon>
    </lineage>
</organism>
<dbReference type="GO" id="GO:1990281">
    <property type="term" value="C:efflux pump complex"/>
    <property type="evidence" value="ECO:0007669"/>
    <property type="project" value="TreeGrafter"/>
</dbReference>
<evidence type="ECO:0000313" key="4">
    <source>
        <dbReference type="Proteomes" id="UP001139308"/>
    </source>
</evidence>